<evidence type="ECO:0000313" key="1">
    <source>
        <dbReference type="EMBL" id="KAK3765750.1"/>
    </source>
</evidence>
<protein>
    <submittedName>
        <fullName evidence="1">Uncharacterized protein</fullName>
    </submittedName>
</protein>
<proteinExistence type="predicted"/>
<gene>
    <name evidence="1" type="ORF">RRG08_026221</name>
</gene>
<accession>A0AAE1DDB2</accession>
<sequence length="83" mass="9191">MLIELVEEQYRILCVYDLHRVSTSRKVCGALWEDVALAHCRTASSGYGLARMQESGRGAPGIMVSLNYPDSKSRPFNNPNGFG</sequence>
<name>A0AAE1DDB2_9GAST</name>
<comment type="caution">
    <text evidence="1">The sequence shown here is derived from an EMBL/GenBank/DDBJ whole genome shotgun (WGS) entry which is preliminary data.</text>
</comment>
<dbReference type="Proteomes" id="UP001283361">
    <property type="component" value="Unassembled WGS sequence"/>
</dbReference>
<organism evidence="1 2">
    <name type="scientific">Elysia crispata</name>
    <name type="common">lettuce slug</name>
    <dbReference type="NCBI Taxonomy" id="231223"/>
    <lineage>
        <taxon>Eukaryota</taxon>
        <taxon>Metazoa</taxon>
        <taxon>Spiralia</taxon>
        <taxon>Lophotrochozoa</taxon>
        <taxon>Mollusca</taxon>
        <taxon>Gastropoda</taxon>
        <taxon>Heterobranchia</taxon>
        <taxon>Euthyneura</taxon>
        <taxon>Panpulmonata</taxon>
        <taxon>Sacoglossa</taxon>
        <taxon>Placobranchoidea</taxon>
        <taxon>Plakobranchidae</taxon>
        <taxon>Elysia</taxon>
    </lineage>
</organism>
<reference evidence="1" key="1">
    <citation type="journal article" date="2023" name="G3 (Bethesda)">
        <title>A reference genome for the long-term kleptoplast-retaining sea slug Elysia crispata morphotype clarki.</title>
        <authorList>
            <person name="Eastman K.E."/>
            <person name="Pendleton A.L."/>
            <person name="Shaikh M.A."/>
            <person name="Suttiyut T."/>
            <person name="Ogas R."/>
            <person name="Tomko P."/>
            <person name="Gavelis G."/>
            <person name="Widhalm J.R."/>
            <person name="Wisecaver J.H."/>
        </authorList>
    </citation>
    <scope>NUCLEOTIDE SEQUENCE</scope>
    <source>
        <strain evidence="1">ECLA1</strain>
    </source>
</reference>
<dbReference type="AlphaFoldDB" id="A0AAE1DDB2"/>
<evidence type="ECO:0000313" key="2">
    <source>
        <dbReference type="Proteomes" id="UP001283361"/>
    </source>
</evidence>
<dbReference type="EMBL" id="JAWDGP010004277">
    <property type="protein sequence ID" value="KAK3765750.1"/>
    <property type="molecule type" value="Genomic_DNA"/>
</dbReference>
<keyword evidence="2" id="KW-1185">Reference proteome</keyword>